<keyword evidence="4" id="KW-1185">Reference proteome</keyword>
<proteinExistence type="predicted"/>
<dbReference type="AlphaFoldDB" id="A0A556ACE5"/>
<dbReference type="Pfam" id="PF13343">
    <property type="entry name" value="SBP_bac_6"/>
    <property type="match status" value="1"/>
</dbReference>
<evidence type="ECO:0000313" key="3">
    <source>
        <dbReference type="EMBL" id="TSH90562.1"/>
    </source>
</evidence>
<name>A0A556ACE5_9BURK</name>
<reference evidence="3 4" key="1">
    <citation type="submission" date="2019-07" db="EMBL/GenBank/DDBJ databases">
        <title>Qingshengfaniella alkalisoli gen. nov., sp. nov., isolated from saline soil.</title>
        <authorList>
            <person name="Xu L."/>
            <person name="Huang X.-X."/>
            <person name="Sun J.-Q."/>
        </authorList>
    </citation>
    <scope>NUCLEOTIDE SEQUENCE [LARGE SCALE GENOMIC DNA]</scope>
    <source>
        <strain evidence="3 4">DSM 27279</strain>
    </source>
</reference>
<dbReference type="OrthoDB" id="9155688at2"/>
<dbReference type="PANTHER" id="PTHR30006">
    <property type="entry name" value="THIAMINE-BINDING PERIPLASMIC PROTEIN-RELATED"/>
    <property type="match status" value="1"/>
</dbReference>
<organism evidence="3 4">
    <name type="scientific">Verticiella sediminum</name>
    <dbReference type="NCBI Taxonomy" id="1247510"/>
    <lineage>
        <taxon>Bacteria</taxon>
        <taxon>Pseudomonadati</taxon>
        <taxon>Pseudomonadota</taxon>
        <taxon>Betaproteobacteria</taxon>
        <taxon>Burkholderiales</taxon>
        <taxon>Alcaligenaceae</taxon>
        <taxon>Verticiella</taxon>
    </lineage>
</organism>
<comment type="caution">
    <text evidence="3">The sequence shown here is derived from an EMBL/GenBank/DDBJ whole genome shotgun (WGS) entry which is preliminary data.</text>
</comment>
<accession>A0A556ACE5</accession>
<sequence>MNCLPFVLSRCARALLPVCAGVLALAPAAQAADVVVASHGGVWERATQECFVKPYQEKTGKSAQVVLGTPAQWVNQIVANPAKPPIDLLLASPDGVIDAMNRGIVDALDPERLPVMKEMNPQLKSLERGYAAVVGFSSMGLAYNTETVKSPPKTWAEFVERTANGEWNAAIPSMRQASTPSVVLWMMAHTFGGGADNIEPAFETIAKMRSGGSMRVWNDMNEFLTLLKMQEIDIGMYWEGRAWAFHDEGNPEIAFVKPEPGVAIHTTLVQKVKNGSEAAWEFLNDYMLSAEGQSCFGNMVQYGVGNANVEYKPEIAGRITRMDEIVTPPYDEIAPHVREWVERWNKEVDR</sequence>
<dbReference type="GO" id="GO:0030976">
    <property type="term" value="F:thiamine pyrophosphate binding"/>
    <property type="evidence" value="ECO:0007669"/>
    <property type="project" value="TreeGrafter"/>
</dbReference>
<keyword evidence="1 2" id="KW-0732">Signal</keyword>
<evidence type="ECO:0000313" key="4">
    <source>
        <dbReference type="Proteomes" id="UP000318405"/>
    </source>
</evidence>
<dbReference type="Proteomes" id="UP000318405">
    <property type="component" value="Unassembled WGS sequence"/>
</dbReference>
<feature type="chain" id="PRO_5022235835" evidence="2">
    <location>
        <begin position="32"/>
        <end position="350"/>
    </location>
</feature>
<dbReference type="EMBL" id="VLTJ01000039">
    <property type="protein sequence ID" value="TSH90562.1"/>
    <property type="molecule type" value="Genomic_DNA"/>
</dbReference>
<dbReference type="GO" id="GO:0015888">
    <property type="term" value="P:thiamine transport"/>
    <property type="evidence" value="ECO:0007669"/>
    <property type="project" value="TreeGrafter"/>
</dbReference>
<dbReference type="GO" id="GO:0030288">
    <property type="term" value="C:outer membrane-bounded periplasmic space"/>
    <property type="evidence" value="ECO:0007669"/>
    <property type="project" value="TreeGrafter"/>
</dbReference>
<dbReference type="PANTHER" id="PTHR30006:SF2">
    <property type="entry name" value="ABC TRANSPORTER SUBSTRATE-BINDING PROTEIN"/>
    <property type="match status" value="1"/>
</dbReference>
<dbReference type="Gene3D" id="3.40.190.10">
    <property type="entry name" value="Periplasmic binding protein-like II"/>
    <property type="match status" value="2"/>
</dbReference>
<evidence type="ECO:0000256" key="1">
    <source>
        <dbReference type="ARBA" id="ARBA00022729"/>
    </source>
</evidence>
<feature type="signal peptide" evidence="2">
    <location>
        <begin position="1"/>
        <end position="31"/>
    </location>
</feature>
<dbReference type="RefSeq" id="WP_143950479.1">
    <property type="nucleotide sequence ID" value="NZ_BAABMB010000003.1"/>
</dbReference>
<protein>
    <submittedName>
        <fullName evidence="3">Extracellular solute-binding protein</fullName>
    </submittedName>
</protein>
<dbReference type="SUPFAM" id="SSF53850">
    <property type="entry name" value="Periplasmic binding protein-like II"/>
    <property type="match status" value="1"/>
</dbReference>
<dbReference type="GO" id="GO:0030975">
    <property type="term" value="F:thiamine binding"/>
    <property type="evidence" value="ECO:0007669"/>
    <property type="project" value="TreeGrafter"/>
</dbReference>
<gene>
    <name evidence="3" type="ORF">FOZ76_22400</name>
</gene>
<evidence type="ECO:0000256" key="2">
    <source>
        <dbReference type="SAM" id="SignalP"/>
    </source>
</evidence>